<dbReference type="Pfam" id="PF02627">
    <property type="entry name" value="CMD"/>
    <property type="match status" value="1"/>
</dbReference>
<accession>A0A1I3E4N8</accession>
<reference evidence="2 3" key="1">
    <citation type="submission" date="2016-10" db="EMBL/GenBank/DDBJ databases">
        <authorList>
            <person name="de Groot N.N."/>
        </authorList>
    </citation>
    <scope>NUCLEOTIDE SEQUENCE [LARGE SCALE GENOMIC DNA]</scope>
    <source>
        <strain evidence="2 3">CGMCC 1.11030</strain>
    </source>
</reference>
<organism evidence="2 3">
    <name type="scientific">Albimonas pacifica</name>
    <dbReference type="NCBI Taxonomy" id="1114924"/>
    <lineage>
        <taxon>Bacteria</taxon>
        <taxon>Pseudomonadati</taxon>
        <taxon>Pseudomonadota</taxon>
        <taxon>Alphaproteobacteria</taxon>
        <taxon>Rhodobacterales</taxon>
        <taxon>Paracoccaceae</taxon>
        <taxon>Albimonas</taxon>
    </lineage>
</organism>
<proteinExistence type="predicted"/>
<dbReference type="InterPro" id="IPR029032">
    <property type="entry name" value="AhpD-like"/>
</dbReference>
<name>A0A1I3E4N8_9RHOB</name>
<dbReference type="AlphaFoldDB" id="A0A1I3E4N8"/>
<gene>
    <name evidence="2" type="ORF">SAMN05216258_103185</name>
</gene>
<dbReference type="InterPro" id="IPR003779">
    <property type="entry name" value="CMD-like"/>
</dbReference>
<dbReference type="OrthoDB" id="1683318at2"/>
<evidence type="ECO:0000313" key="3">
    <source>
        <dbReference type="Proteomes" id="UP000199377"/>
    </source>
</evidence>
<protein>
    <submittedName>
        <fullName evidence="2">Alkylhydroperoxidase AhpD family core domain-containing protein</fullName>
    </submittedName>
</protein>
<keyword evidence="2" id="KW-0560">Oxidoreductase</keyword>
<keyword evidence="3" id="KW-1185">Reference proteome</keyword>
<dbReference type="GO" id="GO:0051920">
    <property type="term" value="F:peroxiredoxin activity"/>
    <property type="evidence" value="ECO:0007669"/>
    <property type="project" value="InterPro"/>
</dbReference>
<dbReference type="Proteomes" id="UP000199377">
    <property type="component" value="Unassembled WGS sequence"/>
</dbReference>
<dbReference type="PANTHER" id="PTHR33930">
    <property type="entry name" value="ALKYL HYDROPEROXIDE REDUCTASE AHPD"/>
    <property type="match status" value="1"/>
</dbReference>
<dbReference type="SUPFAM" id="SSF69118">
    <property type="entry name" value="AhpD-like"/>
    <property type="match status" value="1"/>
</dbReference>
<dbReference type="PANTHER" id="PTHR33930:SF2">
    <property type="entry name" value="BLR3452 PROTEIN"/>
    <property type="match status" value="1"/>
</dbReference>
<sequence length="122" mass="12702">MLLDWISYLREGRRAGAKLAKANPRMVEGFQALSAGQNGNGALDARTRELIALAVAVTTRCDTCIAVHADRARQAGVTEAELADAMGTAVALNAGAAYSYAMRTMEAFEQLGAKDGAGTPAS</sequence>
<keyword evidence="2" id="KW-0575">Peroxidase</keyword>
<dbReference type="NCBIfam" id="TIGR00778">
    <property type="entry name" value="ahpD_dom"/>
    <property type="match status" value="1"/>
</dbReference>
<evidence type="ECO:0000313" key="2">
    <source>
        <dbReference type="EMBL" id="SFH93944.1"/>
    </source>
</evidence>
<dbReference type="RefSeq" id="WP_092858984.1">
    <property type="nucleotide sequence ID" value="NZ_FOQH01000003.1"/>
</dbReference>
<dbReference type="InterPro" id="IPR004675">
    <property type="entry name" value="AhpD_core"/>
</dbReference>
<feature type="domain" description="Carboxymuconolactone decarboxylase-like" evidence="1">
    <location>
        <begin position="24"/>
        <end position="106"/>
    </location>
</feature>
<evidence type="ECO:0000259" key="1">
    <source>
        <dbReference type="Pfam" id="PF02627"/>
    </source>
</evidence>
<dbReference type="EMBL" id="FOQH01000003">
    <property type="protein sequence ID" value="SFH93944.1"/>
    <property type="molecule type" value="Genomic_DNA"/>
</dbReference>
<dbReference type="STRING" id="1114924.SAMN05216258_103185"/>
<dbReference type="Gene3D" id="1.20.1290.10">
    <property type="entry name" value="AhpD-like"/>
    <property type="match status" value="1"/>
</dbReference>